<reference evidence="9" key="2">
    <citation type="submission" date="2009-11" db="EMBL/GenBank/DDBJ databases">
        <title>The Genome Sequence of Allomyces macrogynus strain ATCC 38327.</title>
        <authorList>
            <consortium name="The Broad Institute Genome Sequencing Platform"/>
            <person name="Russ C."/>
            <person name="Cuomo C."/>
            <person name="Shea T."/>
            <person name="Young S.K."/>
            <person name="Zeng Q."/>
            <person name="Koehrsen M."/>
            <person name="Haas B."/>
            <person name="Borodovsky M."/>
            <person name="Guigo R."/>
            <person name="Alvarado L."/>
            <person name="Berlin A."/>
            <person name="Borenstein D."/>
            <person name="Chen Z."/>
            <person name="Engels R."/>
            <person name="Freedman E."/>
            <person name="Gellesch M."/>
            <person name="Goldberg J."/>
            <person name="Griggs A."/>
            <person name="Gujja S."/>
            <person name="Heiman D."/>
            <person name="Hepburn T."/>
            <person name="Howarth C."/>
            <person name="Jen D."/>
            <person name="Larson L."/>
            <person name="Lewis B."/>
            <person name="Mehta T."/>
            <person name="Park D."/>
            <person name="Pearson M."/>
            <person name="Roberts A."/>
            <person name="Saif S."/>
            <person name="Shenoy N."/>
            <person name="Sisk P."/>
            <person name="Stolte C."/>
            <person name="Sykes S."/>
            <person name="Walk T."/>
            <person name="White J."/>
            <person name="Yandava C."/>
            <person name="Burger G."/>
            <person name="Gray M.W."/>
            <person name="Holland P.W.H."/>
            <person name="King N."/>
            <person name="Lang F.B.F."/>
            <person name="Roger A.J."/>
            <person name="Ruiz-Trillo I."/>
            <person name="Lander E."/>
            <person name="Nusbaum C."/>
        </authorList>
    </citation>
    <scope>NUCLEOTIDE SEQUENCE [LARGE SCALE GENOMIC DNA]</scope>
    <source>
        <strain evidence="9">ATCC 38327</strain>
    </source>
</reference>
<keyword evidence="4 6" id="KW-1133">Transmembrane helix</keyword>
<feature type="transmembrane region" description="Helical" evidence="6">
    <location>
        <begin position="329"/>
        <end position="351"/>
    </location>
</feature>
<dbReference type="Gene3D" id="1.20.1250.20">
    <property type="entry name" value="MFS general substrate transporter like domains"/>
    <property type="match status" value="1"/>
</dbReference>
<dbReference type="InterPro" id="IPR020846">
    <property type="entry name" value="MFS_dom"/>
</dbReference>
<keyword evidence="3 6" id="KW-0812">Transmembrane</keyword>
<dbReference type="EMBL" id="GG745346">
    <property type="protein sequence ID" value="KNE64918.1"/>
    <property type="molecule type" value="Genomic_DNA"/>
</dbReference>
<keyword evidence="9" id="KW-1185">Reference proteome</keyword>
<feature type="transmembrane region" description="Helical" evidence="6">
    <location>
        <begin position="363"/>
        <end position="385"/>
    </location>
</feature>
<reference evidence="8 9" key="1">
    <citation type="submission" date="2009-11" db="EMBL/GenBank/DDBJ databases">
        <title>Annotation of Allomyces macrogynus ATCC 38327.</title>
        <authorList>
            <consortium name="The Broad Institute Genome Sequencing Platform"/>
            <person name="Russ C."/>
            <person name="Cuomo C."/>
            <person name="Burger G."/>
            <person name="Gray M.W."/>
            <person name="Holland P.W.H."/>
            <person name="King N."/>
            <person name="Lang F.B.F."/>
            <person name="Roger A.J."/>
            <person name="Ruiz-Trillo I."/>
            <person name="Young S.K."/>
            <person name="Zeng Q."/>
            <person name="Gargeya S."/>
            <person name="Fitzgerald M."/>
            <person name="Haas B."/>
            <person name="Abouelleil A."/>
            <person name="Alvarado L."/>
            <person name="Arachchi H.M."/>
            <person name="Berlin A."/>
            <person name="Chapman S.B."/>
            <person name="Gearin G."/>
            <person name="Goldberg J."/>
            <person name="Griggs A."/>
            <person name="Gujja S."/>
            <person name="Hansen M."/>
            <person name="Heiman D."/>
            <person name="Howarth C."/>
            <person name="Larimer J."/>
            <person name="Lui A."/>
            <person name="MacDonald P.J.P."/>
            <person name="McCowen C."/>
            <person name="Montmayeur A."/>
            <person name="Murphy C."/>
            <person name="Neiman D."/>
            <person name="Pearson M."/>
            <person name="Priest M."/>
            <person name="Roberts A."/>
            <person name="Saif S."/>
            <person name="Shea T."/>
            <person name="Sisk P."/>
            <person name="Stolte C."/>
            <person name="Sykes S."/>
            <person name="Wortman J."/>
            <person name="Nusbaum C."/>
            <person name="Birren B."/>
        </authorList>
    </citation>
    <scope>NUCLEOTIDE SEQUENCE [LARGE SCALE GENOMIC DNA]</scope>
    <source>
        <strain evidence="8 9">ATCC 38327</strain>
    </source>
</reference>
<feature type="transmembrane region" description="Helical" evidence="6">
    <location>
        <begin position="159"/>
        <end position="176"/>
    </location>
</feature>
<organism evidence="8 9">
    <name type="scientific">Allomyces macrogynus (strain ATCC 38327)</name>
    <name type="common">Allomyces javanicus var. macrogynus</name>
    <dbReference type="NCBI Taxonomy" id="578462"/>
    <lineage>
        <taxon>Eukaryota</taxon>
        <taxon>Fungi</taxon>
        <taxon>Fungi incertae sedis</taxon>
        <taxon>Blastocladiomycota</taxon>
        <taxon>Blastocladiomycetes</taxon>
        <taxon>Blastocladiales</taxon>
        <taxon>Blastocladiaceae</taxon>
        <taxon>Allomyces</taxon>
    </lineage>
</organism>
<name>A0A0L0SQV0_ALLM3</name>
<evidence type="ECO:0000256" key="4">
    <source>
        <dbReference type="ARBA" id="ARBA00022989"/>
    </source>
</evidence>
<dbReference type="InterPro" id="IPR001958">
    <property type="entry name" value="Tet-R_TetA/multi-R_MdtG-like"/>
</dbReference>
<evidence type="ECO:0000313" key="9">
    <source>
        <dbReference type="Proteomes" id="UP000054350"/>
    </source>
</evidence>
<dbReference type="VEuPathDB" id="FungiDB:AMAG_10585"/>
<evidence type="ECO:0000256" key="6">
    <source>
        <dbReference type="SAM" id="Phobius"/>
    </source>
</evidence>
<dbReference type="CDD" id="cd17330">
    <property type="entry name" value="MFS_SLC46_TetA_like"/>
    <property type="match status" value="1"/>
</dbReference>
<evidence type="ECO:0000313" key="8">
    <source>
        <dbReference type="EMBL" id="KNE64918.1"/>
    </source>
</evidence>
<dbReference type="PANTHER" id="PTHR23504:SF15">
    <property type="entry name" value="MAJOR FACILITATOR SUPERFAMILY (MFS) PROFILE DOMAIN-CONTAINING PROTEIN"/>
    <property type="match status" value="1"/>
</dbReference>
<gene>
    <name evidence="8" type="ORF">AMAG_10585</name>
</gene>
<keyword evidence="5 6" id="KW-0472">Membrane</keyword>
<proteinExistence type="predicted"/>
<dbReference type="PANTHER" id="PTHR23504">
    <property type="entry name" value="MAJOR FACILITATOR SUPERFAMILY DOMAIN-CONTAINING PROTEIN 10"/>
    <property type="match status" value="1"/>
</dbReference>
<dbReference type="Pfam" id="PF07690">
    <property type="entry name" value="MFS_1"/>
    <property type="match status" value="1"/>
</dbReference>
<feature type="transmembrane region" description="Helical" evidence="6">
    <location>
        <begin position="125"/>
        <end position="147"/>
    </location>
</feature>
<dbReference type="InterPro" id="IPR036259">
    <property type="entry name" value="MFS_trans_sf"/>
</dbReference>
<feature type="transmembrane region" description="Helical" evidence="6">
    <location>
        <begin position="397"/>
        <end position="419"/>
    </location>
</feature>
<dbReference type="GO" id="GO:0022857">
    <property type="term" value="F:transmembrane transporter activity"/>
    <property type="evidence" value="ECO:0007669"/>
    <property type="project" value="InterPro"/>
</dbReference>
<dbReference type="AlphaFoldDB" id="A0A0L0SQV0"/>
<dbReference type="OrthoDB" id="419616at2759"/>
<accession>A0A0L0SQV0</accession>
<comment type="subcellular location">
    <subcellularLocation>
        <location evidence="1">Membrane</location>
        <topology evidence="1">Multi-pass membrane protein</topology>
    </subcellularLocation>
</comment>
<feature type="domain" description="Major facilitator superfamily (MFS) profile" evidence="7">
    <location>
        <begin position="87"/>
        <end position="554"/>
    </location>
</feature>
<evidence type="ECO:0000259" key="7">
    <source>
        <dbReference type="PROSITE" id="PS50850"/>
    </source>
</evidence>
<dbReference type="GO" id="GO:0016020">
    <property type="term" value="C:membrane"/>
    <property type="evidence" value="ECO:0007669"/>
    <property type="project" value="UniProtKB-SubCell"/>
</dbReference>
<evidence type="ECO:0000256" key="2">
    <source>
        <dbReference type="ARBA" id="ARBA00022448"/>
    </source>
</evidence>
<dbReference type="Proteomes" id="UP000054350">
    <property type="component" value="Unassembled WGS sequence"/>
</dbReference>
<dbReference type="OMA" id="IPLNCAY"/>
<evidence type="ECO:0000256" key="3">
    <source>
        <dbReference type="ARBA" id="ARBA00022692"/>
    </source>
</evidence>
<dbReference type="eggNOG" id="KOG2615">
    <property type="taxonomic scope" value="Eukaryota"/>
</dbReference>
<feature type="transmembrane region" description="Helical" evidence="6">
    <location>
        <begin position="260"/>
        <end position="282"/>
    </location>
</feature>
<dbReference type="PROSITE" id="PS50850">
    <property type="entry name" value="MFS"/>
    <property type="match status" value="1"/>
</dbReference>
<dbReference type="SUPFAM" id="SSF103473">
    <property type="entry name" value="MFS general substrate transporter"/>
    <property type="match status" value="1"/>
</dbReference>
<feature type="transmembrane region" description="Helical" evidence="6">
    <location>
        <begin position="182"/>
        <end position="204"/>
    </location>
</feature>
<dbReference type="PRINTS" id="PR01035">
    <property type="entry name" value="TCRTETA"/>
</dbReference>
<feature type="transmembrane region" description="Helical" evidence="6">
    <location>
        <begin position="89"/>
        <end position="113"/>
    </location>
</feature>
<feature type="transmembrane region" description="Helical" evidence="6">
    <location>
        <begin position="216"/>
        <end position="240"/>
    </location>
</feature>
<dbReference type="InterPro" id="IPR011701">
    <property type="entry name" value="MFS"/>
</dbReference>
<feature type="transmembrane region" description="Helical" evidence="6">
    <location>
        <begin position="431"/>
        <end position="458"/>
    </location>
</feature>
<protein>
    <recommendedName>
        <fullName evidence="7">Major facilitator superfamily (MFS) profile domain-containing protein</fullName>
    </recommendedName>
</protein>
<evidence type="ECO:0000256" key="1">
    <source>
        <dbReference type="ARBA" id="ARBA00004141"/>
    </source>
</evidence>
<evidence type="ECO:0000256" key="5">
    <source>
        <dbReference type="ARBA" id="ARBA00023136"/>
    </source>
</evidence>
<keyword evidence="2" id="KW-0813">Transport</keyword>
<sequence length="554" mass="59677">MSKPALQKEPLSLSVAWLSPPPLADDHLDAVSPPWPTSLRSRTATVCSTRTYRSVTYGTYAAGDLATQVEDEEAVPLSQRTPLPMRSMAVLLVCILSEPFSLSVLFPFVYFMVRDFHVTDDEAQLGYYVGFLASAFSIAQFLTSALWGWTSDKWGRRPVLLIGLIGNTLSMLSFGLSRDLTWAIASRLVCGLLNGNIGVAKCVLGEICDETNMDDGFALFGLGWGMGGIVGPMIGGLLSNPATRWPWLGTAFPFLAEHPYFLPCLVSAIVSLVGFIMGFLFLEESHPGVRAASHRDERVPLLRDSTIDDSTETLAPPATGISAASYHAIVGYALIALHTIIFDEVYALFAVQQLARGGLAMTPAQVGTSLAVMGCMEMVLQLTAYPAVARRFTLRKVYAWALVGYPVAYAMFPTVAIILGARDWGAYHDAVLWTGVLLALGARLVCCVMGFTAVMVMINNSAPTEYLGRVNGLGQTAAAAVRGIGPALGTTVFAWSLSSGLSFPLDHQLIWVLLASVCVVQVAHPSSPRIVEPQAHHRHTAVKEGLTSHWGDLI</sequence>